<keyword evidence="2 5" id="KW-0689">Ribosomal protein</keyword>
<dbReference type="NCBIfam" id="TIGR01030">
    <property type="entry name" value="rpmH_bact"/>
    <property type="match status" value="1"/>
</dbReference>
<evidence type="ECO:0000313" key="6">
    <source>
        <dbReference type="EMBL" id="ADN14761.1"/>
    </source>
</evidence>
<comment type="similarity">
    <text evidence="1 5">Belongs to the bacterial ribosomal protein bL34 family.</text>
</comment>
<dbReference type="InterPro" id="IPR020939">
    <property type="entry name" value="Ribosomal_bL34_CS"/>
</dbReference>
<evidence type="ECO:0000256" key="5">
    <source>
        <dbReference type="HAMAP-Rule" id="MF_00391"/>
    </source>
</evidence>
<evidence type="ECO:0000256" key="4">
    <source>
        <dbReference type="ARBA" id="ARBA00035177"/>
    </source>
</evidence>
<dbReference type="GO" id="GO:0003735">
    <property type="term" value="F:structural constituent of ribosome"/>
    <property type="evidence" value="ECO:0007669"/>
    <property type="project" value="InterPro"/>
</dbReference>
<dbReference type="AlphaFoldDB" id="E0U6K2"/>
<dbReference type="InterPro" id="IPR000271">
    <property type="entry name" value="Ribosomal_bL34"/>
</dbReference>
<organism evidence="6 7">
    <name type="scientific">Gloeothece verrucosa (strain PCC 7822)</name>
    <name type="common">Cyanothece sp. (strain PCC 7822)</name>
    <dbReference type="NCBI Taxonomy" id="497965"/>
    <lineage>
        <taxon>Bacteria</taxon>
        <taxon>Bacillati</taxon>
        <taxon>Cyanobacteriota</taxon>
        <taxon>Cyanophyceae</taxon>
        <taxon>Oscillatoriophycideae</taxon>
        <taxon>Chroococcales</taxon>
        <taxon>Aphanothecaceae</taxon>
        <taxon>Gloeothece</taxon>
        <taxon>Gloeothece verrucosa</taxon>
    </lineage>
</organism>
<sequence>MTKRTLEGTSRKRRRVSGFRARMKTINGRKVIQARRQKGRHKLSVSEG</sequence>
<keyword evidence="7" id="KW-1185">Reference proteome</keyword>
<dbReference type="eggNOG" id="COG0230">
    <property type="taxonomic scope" value="Bacteria"/>
</dbReference>
<evidence type="ECO:0000256" key="3">
    <source>
        <dbReference type="ARBA" id="ARBA00023274"/>
    </source>
</evidence>
<name>E0U6K2_GLOV7</name>
<accession>E0U6K2</accession>
<evidence type="ECO:0000313" key="7">
    <source>
        <dbReference type="Proteomes" id="UP000008206"/>
    </source>
</evidence>
<evidence type="ECO:0000256" key="2">
    <source>
        <dbReference type="ARBA" id="ARBA00022980"/>
    </source>
</evidence>
<reference evidence="7" key="1">
    <citation type="journal article" date="2011" name="MBio">
        <title>Novel metabolic attributes of the genus Cyanothece, comprising a group of unicellular nitrogen-fixing Cyanobacteria.</title>
        <authorList>
            <person name="Bandyopadhyay A."/>
            <person name="Elvitigala T."/>
            <person name="Welsh E."/>
            <person name="Stockel J."/>
            <person name="Liberton M."/>
            <person name="Min H."/>
            <person name="Sherman L.A."/>
            <person name="Pakrasi H.B."/>
        </authorList>
    </citation>
    <scope>NUCLEOTIDE SEQUENCE [LARGE SCALE GENOMIC DNA]</scope>
    <source>
        <strain evidence="7">PCC 7822</strain>
    </source>
</reference>
<dbReference type="Gene3D" id="1.10.287.3980">
    <property type="match status" value="1"/>
</dbReference>
<proteinExistence type="inferred from homology"/>
<keyword evidence="3 5" id="KW-0687">Ribonucleoprotein</keyword>
<dbReference type="Proteomes" id="UP000008206">
    <property type="component" value="Chromosome"/>
</dbReference>
<dbReference type="Pfam" id="PF00468">
    <property type="entry name" value="Ribosomal_L34"/>
    <property type="match status" value="1"/>
</dbReference>
<dbReference type="EMBL" id="CP002198">
    <property type="protein sequence ID" value="ADN14761.1"/>
    <property type="molecule type" value="Genomic_DNA"/>
</dbReference>
<dbReference type="HOGENOM" id="CLU_129938_2_1_3"/>
<dbReference type="GO" id="GO:0006412">
    <property type="term" value="P:translation"/>
    <property type="evidence" value="ECO:0007669"/>
    <property type="project" value="UniProtKB-UniRule"/>
</dbReference>
<dbReference type="PROSITE" id="PS00784">
    <property type="entry name" value="RIBOSOMAL_L34"/>
    <property type="match status" value="1"/>
</dbReference>
<dbReference type="RefSeq" id="WP_013322866.1">
    <property type="nucleotide sequence ID" value="NC_014501.1"/>
</dbReference>
<dbReference type="HAMAP" id="MF_00391">
    <property type="entry name" value="Ribosomal_bL34"/>
    <property type="match status" value="1"/>
</dbReference>
<dbReference type="GO" id="GO:0005840">
    <property type="term" value="C:ribosome"/>
    <property type="evidence" value="ECO:0007669"/>
    <property type="project" value="UniProtKB-KW"/>
</dbReference>
<dbReference type="STRING" id="497965.Cyan7822_2799"/>
<gene>
    <name evidence="5" type="primary">rpmH</name>
    <name evidence="5" type="synonym">rpl34</name>
    <name evidence="6" type="ordered locus">Cyan7822_2799</name>
</gene>
<evidence type="ECO:0000256" key="1">
    <source>
        <dbReference type="ARBA" id="ARBA00010111"/>
    </source>
</evidence>
<protein>
    <recommendedName>
        <fullName evidence="4 5">Large ribosomal subunit protein bL34</fullName>
    </recommendedName>
</protein>
<dbReference type="OrthoDB" id="9804164at2"/>
<dbReference type="GO" id="GO:1990904">
    <property type="term" value="C:ribonucleoprotein complex"/>
    <property type="evidence" value="ECO:0007669"/>
    <property type="project" value="UniProtKB-KW"/>
</dbReference>
<dbReference type="KEGG" id="cyj:Cyan7822_2799"/>